<dbReference type="Proteomes" id="UP000050783">
    <property type="component" value="Unassembled WGS sequence"/>
</dbReference>
<name>A0A0P1EFT1_9RHOB</name>
<evidence type="ECO:0000313" key="2">
    <source>
        <dbReference type="Proteomes" id="UP000050783"/>
    </source>
</evidence>
<dbReference type="OrthoDB" id="9804614at2"/>
<dbReference type="EMBL" id="CYPU01000039">
    <property type="protein sequence ID" value="CUH48555.1"/>
    <property type="molecule type" value="Genomic_DNA"/>
</dbReference>
<dbReference type="RefSeq" id="WP_058278023.1">
    <property type="nucleotide sequence ID" value="NZ_CYPU01000039.1"/>
</dbReference>
<dbReference type="InterPro" id="IPR038056">
    <property type="entry name" value="YjbR-like_sf"/>
</dbReference>
<dbReference type="InterPro" id="IPR058532">
    <property type="entry name" value="YjbR/MT2646/Rv2570-like"/>
</dbReference>
<evidence type="ECO:0000313" key="1">
    <source>
        <dbReference type="EMBL" id="CUH48555.1"/>
    </source>
</evidence>
<dbReference type="Gene3D" id="3.90.1150.30">
    <property type="match status" value="1"/>
</dbReference>
<reference evidence="1 2" key="1">
    <citation type="submission" date="2015-09" db="EMBL/GenBank/DDBJ databases">
        <authorList>
            <consortium name="Swine Surveillance"/>
        </authorList>
    </citation>
    <scope>NUCLEOTIDE SEQUENCE [LARGE SCALE GENOMIC DNA]</scope>
    <source>
        <strain evidence="1 2">CECT 4292</strain>
    </source>
</reference>
<gene>
    <name evidence="1" type="ORF">RUA4292_02737</name>
</gene>
<dbReference type="Pfam" id="PF04237">
    <property type="entry name" value="YjbR"/>
    <property type="match status" value="1"/>
</dbReference>
<accession>A0A0P1EFT1</accession>
<dbReference type="SUPFAM" id="SSF142906">
    <property type="entry name" value="YjbR-like"/>
    <property type="match status" value="1"/>
</dbReference>
<sequence length="114" mass="12556">MSREFVNSIRRTFPGADLSDPWGGGHDAWKVGGKMFACIGTANDGVSVKTPDIATAQMLIEAGVGTKAPYFHRSWIRLPFGCDEDEMRHRLATSYDLVRSSLTKKVQSTLPPRS</sequence>
<dbReference type="AlphaFoldDB" id="A0A0P1EFT1"/>
<proteinExistence type="predicted"/>
<evidence type="ECO:0008006" key="3">
    <source>
        <dbReference type="Google" id="ProtNLM"/>
    </source>
</evidence>
<dbReference type="STRING" id="81569.RUM4293_00521"/>
<organism evidence="1 2">
    <name type="scientific">Ruegeria atlantica</name>
    <dbReference type="NCBI Taxonomy" id="81569"/>
    <lineage>
        <taxon>Bacteria</taxon>
        <taxon>Pseudomonadati</taxon>
        <taxon>Pseudomonadota</taxon>
        <taxon>Alphaproteobacteria</taxon>
        <taxon>Rhodobacterales</taxon>
        <taxon>Roseobacteraceae</taxon>
        <taxon>Ruegeria</taxon>
    </lineage>
</organism>
<protein>
    <recommendedName>
        <fullName evidence="3">MmcQ/YjbR family DNA-binding protein</fullName>
    </recommendedName>
</protein>
<dbReference type="GeneID" id="55493932"/>